<feature type="region of interest" description="Disordered" evidence="1">
    <location>
        <begin position="129"/>
        <end position="235"/>
    </location>
</feature>
<dbReference type="Proteomes" id="UP001600888">
    <property type="component" value="Unassembled WGS sequence"/>
</dbReference>
<evidence type="ECO:0000313" key="2">
    <source>
        <dbReference type="EMBL" id="KAL2272537.1"/>
    </source>
</evidence>
<evidence type="ECO:0000256" key="1">
    <source>
        <dbReference type="SAM" id="MobiDB-lite"/>
    </source>
</evidence>
<reference evidence="2 3" key="1">
    <citation type="submission" date="2024-03" db="EMBL/GenBank/DDBJ databases">
        <title>A high-quality draft genome sequence of Diaporthe vaccinii, a causative agent of upright dieback and viscid rot disease in cranberry plants.</title>
        <authorList>
            <person name="Sarrasin M."/>
            <person name="Lang B.F."/>
            <person name="Burger G."/>
        </authorList>
    </citation>
    <scope>NUCLEOTIDE SEQUENCE [LARGE SCALE GENOMIC DNA]</scope>
    <source>
        <strain evidence="2 3">IS7</strain>
    </source>
</reference>
<sequence>MDTPIATGCSGTSPSVNVLSPVADNPATHQLPPVAESAEELLFELQRSADQRFRWITLFLEDFREWTSRRQVWDEKVKATLRQYCEAGWPEAADELSAALLSKPYVTRPGTFKLQWHTGYGQERVTIFFEGSESDDDEKSRRLSRSGSDLSQSVDPDSESDRASSAPQLTVEPPSKDRSCNQCQAAHQRCDRSRPPAAQHGAKGGATGEQTPSFQDTERGDHNEDQCRLPSPDADRAEKYMQGAGNKFGRCAKAWGEKVDARGACGQ</sequence>
<organism evidence="2 3">
    <name type="scientific">Diaporthe vaccinii</name>
    <dbReference type="NCBI Taxonomy" id="105482"/>
    <lineage>
        <taxon>Eukaryota</taxon>
        <taxon>Fungi</taxon>
        <taxon>Dikarya</taxon>
        <taxon>Ascomycota</taxon>
        <taxon>Pezizomycotina</taxon>
        <taxon>Sordariomycetes</taxon>
        <taxon>Sordariomycetidae</taxon>
        <taxon>Diaporthales</taxon>
        <taxon>Diaporthaceae</taxon>
        <taxon>Diaporthe</taxon>
        <taxon>Diaporthe eres species complex</taxon>
    </lineage>
</organism>
<accession>A0ABR4DSM9</accession>
<protein>
    <submittedName>
        <fullName evidence="2">Uncharacterized protein</fullName>
    </submittedName>
</protein>
<feature type="compositionally biased region" description="Basic and acidic residues" evidence="1">
    <location>
        <begin position="216"/>
        <end position="235"/>
    </location>
</feature>
<dbReference type="EMBL" id="JBAWTH010000229">
    <property type="protein sequence ID" value="KAL2272537.1"/>
    <property type="molecule type" value="Genomic_DNA"/>
</dbReference>
<evidence type="ECO:0000313" key="3">
    <source>
        <dbReference type="Proteomes" id="UP001600888"/>
    </source>
</evidence>
<gene>
    <name evidence="2" type="ORF">FJTKL_06332</name>
</gene>
<proteinExistence type="predicted"/>
<keyword evidence="3" id="KW-1185">Reference proteome</keyword>
<name>A0ABR4DSM9_9PEZI</name>
<comment type="caution">
    <text evidence="2">The sequence shown here is derived from an EMBL/GenBank/DDBJ whole genome shotgun (WGS) entry which is preliminary data.</text>
</comment>